<keyword evidence="2" id="KW-1185">Reference proteome</keyword>
<organism evidence="1 2">
    <name type="scientific">Symbiodinium microadriaticum</name>
    <name type="common">Dinoflagellate</name>
    <name type="synonym">Zooxanthella microadriatica</name>
    <dbReference type="NCBI Taxonomy" id="2951"/>
    <lineage>
        <taxon>Eukaryota</taxon>
        <taxon>Sar</taxon>
        <taxon>Alveolata</taxon>
        <taxon>Dinophyceae</taxon>
        <taxon>Suessiales</taxon>
        <taxon>Symbiodiniaceae</taxon>
        <taxon>Symbiodinium</taxon>
    </lineage>
</organism>
<reference evidence="1 2" key="1">
    <citation type="submission" date="2016-02" db="EMBL/GenBank/DDBJ databases">
        <title>Genome analysis of coral dinoflagellate symbionts highlights evolutionary adaptations to a symbiotic lifestyle.</title>
        <authorList>
            <person name="Aranda M."/>
            <person name="Li Y."/>
            <person name="Liew Y.J."/>
            <person name="Baumgarten S."/>
            <person name="Simakov O."/>
            <person name="Wilson M."/>
            <person name="Piel J."/>
            <person name="Ashoor H."/>
            <person name="Bougouffa S."/>
            <person name="Bajic V.B."/>
            <person name="Ryu T."/>
            <person name="Ravasi T."/>
            <person name="Bayer T."/>
            <person name="Micklem G."/>
            <person name="Kim H."/>
            <person name="Bhak J."/>
            <person name="Lajeunesse T.C."/>
            <person name="Voolstra C.R."/>
        </authorList>
    </citation>
    <scope>NUCLEOTIDE SEQUENCE [LARGE SCALE GENOMIC DNA]</scope>
    <source>
        <strain evidence="1 2">CCMP2467</strain>
    </source>
</reference>
<comment type="caution">
    <text evidence="1">The sequence shown here is derived from an EMBL/GenBank/DDBJ whole genome shotgun (WGS) entry which is preliminary data.</text>
</comment>
<evidence type="ECO:0000313" key="2">
    <source>
        <dbReference type="Proteomes" id="UP000186817"/>
    </source>
</evidence>
<evidence type="ECO:0000313" key="1">
    <source>
        <dbReference type="EMBL" id="OLQ13782.1"/>
    </source>
</evidence>
<sequence>MPLVLAGDVCGVVEPSAENENASDRTLFAGLGLDVADVSAQEVSASLKMELPLDEIPEAKAEPKEQWQLACFHRSVSLASKAQKIPETEAQVLLNLVKAGAMEECASKVRIFMMEQEKKVKHADHFIT</sequence>
<dbReference type="Proteomes" id="UP000186817">
    <property type="component" value="Unassembled WGS sequence"/>
</dbReference>
<protein>
    <submittedName>
        <fullName evidence="1">Uncharacterized protein</fullName>
    </submittedName>
</protein>
<accession>A0A1Q9F2E3</accession>
<proteinExistence type="predicted"/>
<name>A0A1Q9F2E3_SYMMI</name>
<gene>
    <name evidence="1" type="ORF">AK812_SmicGene2181</name>
</gene>
<dbReference type="EMBL" id="LSRX01000023">
    <property type="protein sequence ID" value="OLQ13782.1"/>
    <property type="molecule type" value="Genomic_DNA"/>
</dbReference>
<dbReference type="AlphaFoldDB" id="A0A1Q9F2E3"/>